<protein>
    <submittedName>
        <fullName evidence="2">Uncharacterized protein</fullName>
    </submittedName>
</protein>
<dbReference type="Proteomes" id="UP000294844">
    <property type="component" value="Unassembled WGS sequence"/>
</dbReference>
<evidence type="ECO:0000313" key="3">
    <source>
        <dbReference type="EMBL" id="TEA06983.1"/>
    </source>
</evidence>
<name>A0A4R8SB25_9MYCO</name>
<evidence type="ECO:0000313" key="2">
    <source>
        <dbReference type="EMBL" id="TDZ91752.1"/>
    </source>
</evidence>
<sequence>MSARTSLTWHAGDMPGKEIDKQRANAALAVIRQHPGMALFAAVPVLAVLGAVWWIAGLGWALVLTVVIVLAGGAAIVMRRS</sequence>
<evidence type="ECO:0000313" key="5">
    <source>
        <dbReference type="Proteomes" id="UP000295685"/>
    </source>
</evidence>
<evidence type="ECO:0000313" key="4">
    <source>
        <dbReference type="Proteomes" id="UP000294844"/>
    </source>
</evidence>
<evidence type="ECO:0000256" key="1">
    <source>
        <dbReference type="SAM" id="Phobius"/>
    </source>
</evidence>
<feature type="transmembrane region" description="Helical" evidence="1">
    <location>
        <begin position="37"/>
        <end position="55"/>
    </location>
</feature>
<gene>
    <name evidence="3" type="ORF">CCUG60883_01005</name>
    <name evidence="2" type="ORF">CCUG60885_03855</name>
</gene>
<accession>A0A4R8SB25</accession>
<dbReference type="Proteomes" id="UP000295685">
    <property type="component" value="Unassembled WGS sequence"/>
</dbReference>
<keyword evidence="4" id="KW-1185">Reference proteome</keyword>
<dbReference type="EMBL" id="PECK01000008">
    <property type="protein sequence ID" value="TDZ91752.1"/>
    <property type="molecule type" value="Genomic_DNA"/>
</dbReference>
<reference evidence="4 5" key="1">
    <citation type="journal article" date="2019" name="Sci. Rep.">
        <title>Extended insight into the Mycobacterium chelonae-abscessus complex through whole genome sequencing of Mycobacterium salmoniphilum outbreak and Mycobacterium salmoniphilum-like strains.</title>
        <authorList>
            <person name="Behra P.R.K."/>
            <person name="Das S."/>
            <person name="Pettersson B.M.F."/>
            <person name="Shirreff L."/>
            <person name="DuCote T."/>
            <person name="Jacobsson K.G."/>
            <person name="Ennis D.G."/>
            <person name="Kirsebom L.A."/>
        </authorList>
    </citation>
    <scope>NUCLEOTIDE SEQUENCE [LARGE SCALE GENOMIC DNA]</scope>
    <source>
        <strain evidence="3 4">CCUG 60883</strain>
        <strain evidence="2 5">CCUG 60885</strain>
    </source>
</reference>
<keyword evidence="1" id="KW-0472">Membrane</keyword>
<comment type="caution">
    <text evidence="2">The sequence shown here is derived from an EMBL/GenBank/DDBJ whole genome shotgun (WGS) entry which is preliminary data.</text>
</comment>
<keyword evidence="1" id="KW-0812">Transmembrane</keyword>
<organism evidence="2 5">
    <name type="scientific">Mycobacteroides salmoniphilum</name>
    <dbReference type="NCBI Taxonomy" id="404941"/>
    <lineage>
        <taxon>Bacteria</taxon>
        <taxon>Bacillati</taxon>
        <taxon>Actinomycetota</taxon>
        <taxon>Actinomycetes</taxon>
        <taxon>Mycobacteriales</taxon>
        <taxon>Mycobacteriaceae</taxon>
        <taxon>Mycobacteroides</taxon>
    </lineage>
</organism>
<keyword evidence="1" id="KW-1133">Transmembrane helix</keyword>
<dbReference type="AlphaFoldDB" id="A0A4R8SB25"/>
<feature type="transmembrane region" description="Helical" evidence="1">
    <location>
        <begin position="61"/>
        <end position="78"/>
    </location>
</feature>
<proteinExistence type="predicted"/>
<dbReference type="EMBL" id="PECM01000005">
    <property type="protein sequence ID" value="TEA06983.1"/>
    <property type="molecule type" value="Genomic_DNA"/>
</dbReference>